<dbReference type="InterPro" id="IPR021109">
    <property type="entry name" value="Peptidase_aspartic_dom_sf"/>
</dbReference>
<protein>
    <submittedName>
        <fullName evidence="1">Uncharacterized protein</fullName>
    </submittedName>
</protein>
<organism evidence="1">
    <name type="scientific">Nicotiana tabacum</name>
    <name type="common">Common tobacco</name>
    <dbReference type="NCBI Taxonomy" id="4097"/>
    <lineage>
        <taxon>Eukaryota</taxon>
        <taxon>Viridiplantae</taxon>
        <taxon>Streptophyta</taxon>
        <taxon>Embryophyta</taxon>
        <taxon>Tracheophyta</taxon>
        <taxon>Spermatophyta</taxon>
        <taxon>Magnoliopsida</taxon>
        <taxon>eudicotyledons</taxon>
        <taxon>Gunneridae</taxon>
        <taxon>Pentapetalae</taxon>
        <taxon>asterids</taxon>
        <taxon>lamiids</taxon>
        <taxon>Solanales</taxon>
        <taxon>Solanaceae</taxon>
        <taxon>Nicotianoideae</taxon>
        <taxon>Nicotianeae</taxon>
        <taxon>Nicotiana</taxon>
    </lineage>
</organism>
<dbReference type="PANTHER" id="PTHR33067">
    <property type="entry name" value="RNA-DIRECTED DNA POLYMERASE-RELATED"/>
    <property type="match status" value="1"/>
</dbReference>
<name>A0A1S4AC38_TOBAC</name>
<sequence length="359" mass="40424">MADTSSAWKSRANVPQGDPTIIHLHKELHDHGQAIAELTTTMNQLANAQLQQVQAPRQVNGMESINILVNKRRQRGQQSQGSPGQYDQVELQEDDIPLVVENVNDDNLNEEVRIDIQGNEVETQEDMNPSREHIIDIPETVVPKAKAPLPRPPPPYTQRLAKQKNENQFKKFIDMIKSLSINVPLVEALEQMPDYSMFMKDLVTKKRSMECESIKMTHQVSAIVHLMAPNLEDTDAFTISCNIGSANFAKALCDLGTSINLMHYSVFKTLGIRQPRATSMILQMEDRTMKRSLGIIYDPNSKEVCSFVDLVTEVIVDDTSAMINVEDPLEAVLLNLDVNEDEGRGVVCKCFTWYGVFFL</sequence>
<dbReference type="OrthoDB" id="1937287at2759"/>
<dbReference type="PANTHER" id="PTHR33067:SF31">
    <property type="entry name" value="RNA-DIRECTED DNA POLYMERASE"/>
    <property type="match status" value="1"/>
</dbReference>
<dbReference type="KEGG" id="nta:107796032"/>
<dbReference type="AlphaFoldDB" id="A0A1S4AC38"/>
<gene>
    <name evidence="1" type="primary">LOC107796032</name>
</gene>
<reference evidence="1" key="1">
    <citation type="submission" date="2025-08" db="UniProtKB">
        <authorList>
            <consortium name="RefSeq"/>
        </authorList>
    </citation>
    <scope>IDENTIFICATION</scope>
</reference>
<evidence type="ECO:0000313" key="1">
    <source>
        <dbReference type="RefSeq" id="XP_016474235.1"/>
    </source>
</evidence>
<dbReference type="RefSeq" id="XP_016474235.1">
    <property type="nucleotide sequence ID" value="XM_016618749.1"/>
</dbReference>
<accession>A0A1S4AC38</accession>
<dbReference type="PaxDb" id="4097-A0A1S4AC38"/>
<dbReference type="Gene3D" id="2.40.70.10">
    <property type="entry name" value="Acid Proteases"/>
    <property type="match status" value="1"/>
</dbReference>
<proteinExistence type="predicted"/>